<keyword evidence="2" id="KW-1185">Reference proteome</keyword>
<evidence type="ECO:0000313" key="2">
    <source>
        <dbReference type="Proteomes" id="UP000195105"/>
    </source>
</evidence>
<dbReference type="InterPro" id="IPR037079">
    <property type="entry name" value="AF2212/PG0164-like_sf"/>
</dbReference>
<sequence>MATQIRWLLEISGEVQVSGRILNYGLVGHFVAVPEETMPRLQEFARPDGQGRMRIRLWARIGGATWATSLESINGRYVVPIDGTIRIALGYRPKKGDTATIKLGIDQSPAEQ</sequence>
<evidence type="ECO:0008006" key="3">
    <source>
        <dbReference type="Google" id="ProtNLM"/>
    </source>
</evidence>
<evidence type="ECO:0000313" key="1">
    <source>
        <dbReference type="EMBL" id="OUD01864.1"/>
    </source>
</evidence>
<gene>
    <name evidence="1" type="ORF">CA983_17960</name>
</gene>
<proteinExistence type="predicted"/>
<organism evidence="1 2">
    <name type="scientific">Streptomyces swartbergensis</name>
    <dbReference type="NCBI Taxonomy" id="487165"/>
    <lineage>
        <taxon>Bacteria</taxon>
        <taxon>Bacillati</taxon>
        <taxon>Actinomycetota</taxon>
        <taxon>Actinomycetes</taxon>
        <taxon>Kitasatosporales</taxon>
        <taxon>Streptomycetaceae</taxon>
        <taxon>Streptomyces</taxon>
    </lineage>
</organism>
<protein>
    <recommendedName>
        <fullName evidence="3">DUF1905 domain-containing protein</fullName>
    </recommendedName>
</protein>
<dbReference type="AlphaFoldDB" id="A0A243S3L2"/>
<accession>A0A243S3L2</accession>
<dbReference type="InterPro" id="IPR015018">
    <property type="entry name" value="DUF1905"/>
</dbReference>
<comment type="caution">
    <text evidence="1">The sequence shown here is derived from an EMBL/GenBank/DDBJ whole genome shotgun (WGS) entry which is preliminary data.</text>
</comment>
<dbReference type="Gene3D" id="2.40.30.100">
    <property type="entry name" value="AF2212/PG0164-like"/>
    <property type="match status" value="1"/>
</dbReference>
<dbReference type="Proteomes" id="UP000195105">
    <property type="component" value="Unassembled WGS sequence"/>
</dbReference>
<dbReference type="SUPFAM" id="SSF141694">
    <property type="entry name" value="AF2212/PG0164-like"/>
    <property type="match status" value="1"/>
</dbReference>
<reference evidence="1 2" key="1">
    <citation type="submission" date="2017-05" db="EMBL/GenBank/DDBJ databases">
        <title>Biotechnological potential of actinobacteria isolated from South African environments.</title>
        <authorList>
            <person name="Le Roes-Hill M."/>
            <person name="Prins A."/>
            <person name="Durrell K.A."/>
        </authorList>
    </citation>
    <scope>NUCLEOTIDE SEQUENCE [LARGE SCALE GENOMIC DNA]</scope>
    <source>
        <strain evidence="1 2">HMC13</strain>
    </source>
</reference>
<dbReference type="EMBL" id="NGFN01000101">
    <property type="protein sequence ID" value="OUD01864.1"/>
    <property type="molecule type" value="Genomic_DNA"/>
</dbReference>
<dbReference type="Pfam" id="PF08922">
    <property type="entry name" value="DUF1905"/>
    <property type="match status" value="1"/>
</dbReference>
<name>A0A243S3L2_9ACTN</name>